<comment type="caution">
    <text evidence="2">The sequence shown here is derived from an EMBL/GenBank/DDBJ whole genome shotgun (WGS) entry which is preliminary data.</text>
</comment>
<dbReference type="EMBL" id="QQZZ01000032">
    <property type="protein sequence ID" value="RMZ46986.1"/>
    <property type="molecule type" value="Genomic_DNA"/>
</dbReference>
<dbReference type="AlphaFoldDB" id="A0AB74CKS4"/>
<feature type="chain" id="PRO_5044498873" evidence="1">
    <location>
        <begin position="20"/>
        <end position="193"/>
    </location>
</feature>
<accession>A0AB74CKS4</accession>
<dbReference type="Proteomes" id="UP000275480">
    <property type="component" value="Unassembled WGS sequence"/>
</dbReference>
<sequence length="193" mass="22241">MLVHSLASLLLLAPLATLAQVQTSFVQNVDDITHVYKQGMQAFTKGHSAQSQYIVVKIRIQQAYEKTDYAYTELRYGDNYRGLESRSCSAVANAFNQTAASGIDFFDTLIGPAFACSQTSKTNQKRSDLKLGDYLYRSYDYWKYYHDRFLERCQNEKEAAASFEDAYYPLYEKIQKAHYYFNQIDSYCVQFGS</sequence>
<proteinExistence type="predicted"/>
<name>A0AB74CKS4_ASPFL</name>
<protein>
    <submittedName>
        <fullName evidence="2">Uncharacterized protein</fullName>
    </submittedName>
</protein>
<organism evidence="2 3">
    <name type="scientific">Aspergillus flavus</name>
    <dbReference type="NCBI Taxonomy" id="5059"/>
    <lineage>
        <taxon>Eukaryota</taxon>
        <taxon>Fungi</taxon>
        <taxon>Dikarya</taxon>
        <taxon>Ascomycota</taxon>
        <taxon>Pezizomycotina</taxon>
        <taxon>Eurotiomycetes</taxon>
        <taxon>Eurotiomycetidae</taxon>
        <taxon>Eurotiales</taxon>
        <taxon>Aspergillaceae</taxon>
        <taxon>Aspergillus</taxon>
        <taxon>Aspergillus subgen. Circumdati</taxon>
    </lineage>
</organism>
<reference evidence="2 3" key="1">
    <citation type="submission" date="2018-07" db="EMBL/GenBank/DDBJ databases">
        <title>Identification of spontaneous genetic mutation associated with occurrence of a yellow conidial color mutant of Aspergillus flavus.</title>
        <authorList>
            <person name="Chang P.-K."/>
            <person name="Mack B.M."/>
            <person name="Scharfenstein L."/>
            <person name="Gilbert M.K."/>
        </authorList>
    </citation>
    <scope>NUCLEOTIDE SEQUENCE [LARGE SCALE GENOMIC DNA]</scope>
    <source>
        <strain evidence="2 3">CA14</strain>
    </source>
</reference>
<gene>
    <name evidence="2" type="ORF">CA14_002081</name>
</gene>
<evidence type="ECO:0000313" key="2">
    <source>
        <dbReference type="EMBL" id="RMZ46986.1"/>
    </source>
</evidence>
<feature type="signal peptide" evidence="1">
    <location>
        <begin position="1"/>
        <end position="19"/>
    </location>
</feature>
<evidence type="ECO:0000313" key="3">
    <source>
        <dbReference type="Proteomes" id="UP000275480"/>
    </source>
</evidence>
<keyword evidence="1" id="KW-0732">Signal</keyword>
<evidence type="ECO:0000256" key="1">
    <source>
        <dbReference type="SAM" id="SignalP"/>
    </source>
</evidence>